<organism evidence="3 4">
    <name type="scientific">Chiloscyllium punctatum</name>
    <name type="common">Brownbanded bambooshark</name>
    <name type="synonym">Hemiscyllium punctatum</name>
    <dbReference type="NCBI Taxonomy" id="137246"/>
    <lineage>
        <taxon>Eukaryota</taxon>
        <taxon>Metazoa</taxon>
        <taxon>Chordata</taxon>
        <taxon>Craniata</taxon>
        <taxon>Vertebrata</taxon>
        <taxon>Chondrichthyes</taxon>
        <taxon>Elasmobranchii</taxon>
        <taxon>Galeomorphii</taxon>
        <taxon>Galeoidea</taxon>
        <taxon>Orectolobiformes</taxon>
        <taxon>Hemiscylliidae</taxon>
        <taxon>Chiloscyllium</taxon>
    </lineage>
</organism>
<dbReference type="EMBL" id="BEZZ01260135">
    <property type="protein sequence ID" value="GCC49186.1"/>
    <property type="molecule type" value="Genomic_DNA"/>
</dbReference>
<sequence>ASCLDYFKVLTKEDPFDAKLQAAYEKDFPGNFLFAAGSAATGTYRGLKLWEAAVKKAGKIDRESVAAALDHAKIAEGPGGPAEMVPGKRHCKMKMYTAVAKGGNYEIVARSDGLVDPKEC</sequence>
<reference evidence="3 4" key="1">
    <citation type="journal article" date="2018" name="Nat. Ecol. Evol.">
        <title>Shark genomes provide insights into elasmobranch evolution and the origin of vertebrates.</title>
        <authorList>
            <person name="Hara Y"/>
            <person name="Yamaguchi K"/>
            <person name="Onimaru K"/>
            <person name="Kadota M"/>
            <person name="Koyanagi M"/>
            <person name="Keeley SD"/>
            <person name="Tatsumi K"/>
            <person name="Tanaka K"/>
            <person name="Motone F"/>
            <person name="Kageyama Y"/>
            <person name="Nozu R"/>
            <person name="Adachi N"/>
            <person name="Nishimura O"/>
            <person name="Nakagawa R"/>
            <person name="Tanegashima C"/>
            <person name="Kiyatake I"/>
            <person name="Matsumoto R"/>
            <person name="Murakumo K"/>
            <person name="Nishida K"/>
            <person name="Terakita A"/>
            <person name="Kuratani S"/>
            <person name="Sato K"/>
            <person name="Hyodo S Kuraku.S."/>
        </authorList>
    </citation>
    <scope>NUCLEOTIDE SEQUENCE [LARGE SCALE GENOMIC DNA]</scope>
</reference>
<keyword evidence="4" id="KW-1185">Reference proteome</keyword>
<feature type="domain" description="Leucine-binding protein" evidence="2">
    <location>
        <begin position="17"/>
        <end position="103"/>
    </location>
</feature>
<dbReference type="InterPro" id="IPR028081">
    <property type="entry name" value="Leu-bd"/>
</dbReference>
<dbReference type="Proteomes" id="UP000287033">
    <property type="component" value="Unassembled WGS sequence"/>
</dbReference>
<evidence type="ECO:0000256" key="1">
    <source>
        <dbReference type="ARBA" id="ARBA00022729"/>
    </source>
</evidence>
<gene>
    <name evidence="3" type="ORF">chiPu_0033330</name>
</gene>
<accession>A0A401U2V9</accession>
<feature type="non-terminal residue" evidence="3">
    <location>
        <position position="1"/>
    </location>
</feature>
<dbReference type="Pfam" id="PF13458">
    <property type="entry name" value="Peripla_BP_6"/>
    <property type="match status" value="1"/>
</dbReference>
<keyword evidence="1" id="KW-0732">Signal</keyword>
<name>A0A401U2V9_CHIPU</name>
<evidence type="ECO:0000259" key="2">
    <source>
        <dbReference type="Pfam" id="PF13458"/>
    </source>
</evidence>
<dbReference type="AlphaFoldDB" id="A0A401U2V9"/>
<evidence type="ECO:0000313" key="4">
    <source>
        <dbReference type="Proteomes" id="UP000287033"/>
    </source>
</evidence>
<proteinExistence type="predicted"/>
<evidence type="ECO:0000313" key="3">
    <source>
        <dbReference type="EMBL" id="GCC49186.1"/>
    </source>
</evidence>
<dbReference type="PANTHER" id="PTHR47628">
    <property type="match status" value="1"/>
</dbReference>
<dbReference type="SUPFAM" id="SSF53822">
    <property type="entry name" value="Periplasmic binding protein-like I"/>
    <property type="match status" value="1"/>
</dbReference>
<comment type="caution">
    <text evidence="3">The sequence shown here is derived from an EMBL/GenBank/DDBJ whole genome shotgun (WGS) entry which is preliminary data.</text>
</comment>
<dbReference type="InterPro" id="IPR028082">
    <property type="entry name" value="Peripla_BP_I"/>
</dbReference>
<dbReference type="Gene3D" id="3.40.50.2300">
    <property type="match status" value="2"/>
</dbReference>
<dbReference type="PANTHER" id="PTHR47628:SF1">
    <property type="entry name" value="ALIPHATIC AMIDASE EXPRESSION-REGULATING PROTEIN"/>
    <property type="match status" value="1"/>
</dbReference>
<protein>
    <recommendedName>
        <fullName evidence="2">Leucine-binding protein domain-containing protein</fullName>
    </recommendedName>
</protein>